<dbReference type="SUPFAM" id="SSF54909">
    <property type="entry name" value="Dimeric alpha+beta barrel"/>
    <property type="match status" value="1"/>
</dbReference>
<evidence type="ECO:0000259" key="2">
    <source>
        <dbReference type="Pfam" id="PF03795"/>
    </source>
</evidence>
<comment type="similarity">
    <text evidence="1">Belongs to the YciI family.</text>
</comment>
<evidence type="ECO:0000313" key="4">
    <source>
        <dbReference type="Proteomes" id="UP000321907"/>
    </source>
</evidence>
<keyword evidence="4" id="KW-1185">Reference proteome</keyword>
<dbReference type="AlphaFoldDB" id="A0A5C7FWT7"/>
<accession>A0A5C7FWT7</accession>
<gene>
    <name evidence="3" type="ORF">FUA23_07490</name>
</gene>
<dbReference type="EMBL" id="VOXD01000009">
    <property type="protein sequence ID" value="TXF90074.1"/>
    <property type="molecule type" value="Genomic_DNA"/>
</dbReference>
<evidence type="ECO:0000256" key="1">
    <source>
        <dbReference type="ARBA" id="ARBA00007689"/>
    </source>
</evidence>
<dbReference type="InterPro" id="IPR011008">
    <property type="entry name" value="Dimeric_a/b-barrel"/>
</dbReference>
<dbReference type="InterPro" id="IPR005545">
    <property type="entry name" value="YCII"/>
</dbReference>
<protein>
    <submittedName>
        <fullName evidence="3">Transcription initiation protein</fullName>
    </submittedName>
</protein>
<organism evidence="3 4">
    <name type="scientific">Neolewinella aurantiaca</name>
    <dbReference type="NCBI Taxonomy" id="2602767"/>
    <lineage>
        <taxon>Bacteria</taxon>
        <taxon>Pseudomonadati</taxon>
        <taxon>Bacteroidota</taxon>
        <taxon>Saprospiria</taxon>
        <taxon>Saprospirales</taxon>
        <taxon>Lewinellaceae</taxon>
        <taxon>Neolewinella</taxon>
    </lineage>
</organism>
<reference evidence="3 4" key="1">
    <citation type="submission" date="2019-08" db="EMBL/GenBank/DDBJ databases">
        <title>Lewinella sp. strain SSH13 Genome sequencing and assembly.</title>
        <authorList>
            <person name="Kim I."/>
        </authorList>
    </citation>
    <scope>NUCLEOTIDE SEQUENCE [LARGE SCALE GENOMIC DNA]</scope>
    <source>
        <strain evidence="3 4">SSH13</strain>
    </source>
</reference>
<comment type="caution">
    <text evidence="3">The sequence shown here is derived from an EMBL/GenBank/DDBJ whole genome shotgun (WGS) entry which is preliminary data.</text>
</comment>
<feature type="domain" description="YCII-related" evidence="2">
    <location>
        <begin position="32"/>
        <end position="112"/>
    </location>
</feature>
<dbReference type="OrthoDB" id="7782105at2"/>
<proteinExistence type="inferred from homology"/>
<sequence>MQDFMMLFRSEENPTERPSPEALQAEIKLWEAWIGGIAAQGKFLSSEALDYTGKTLMADGTVTDGPYTELKEIIGGYILLKATDWDDAVALAKGCPVLSAPGGKVEIRPIMDLG</sequence>
<dbReference type="PANTHER" id="PTHR35174">
    <property type="entry name" value="BLL7171 PROTEIN-RELATED"/>
    <property type="match status" value="1"/>
</dbReference>
<dbReference type="Proteomes" id="UP000321907">
    <property type="component" value="Unassembled WGS sequence"/>
</dbReference>
<evidence type="ECO:0000313" key="3">
    <source>
        <dbReference type="EMBL" id="TXF90074.1"/>
    </source>
</evidence>
<dbReference type="Pfam" id="PF03795">
    <property type="entry name" value="YCII"/>
    <property type="match status" value="1"/>
</dbReference>
<dbReference type="Gene3D" id="3.30.70.1060">
    <property type="entry name" value="Dimeric alpha+beta barrel"/>
    <property type="match status" value="1"/>
</dbReference>
<dbReference type="RefSeq" id="WP_147930113.1">
    <property type="nucleotide sequence ID" value="NZ_VOXD01000009.1"/>
</dbReference>
<name>A0A5C7FWT7_9BACT</name>